<organism evidence="2 3">
    <name type="scientific">Apostasia shenzhenica</name>
    <dbReference type="NCBI Taxonomy" id="1088818"/>
    <lineage>
        <taxon>Eukaryota</taxon>
        <taxon>Viridiplantae</taxon>
        <taxon>Streptophyta</taxon>
        <taxon>Embryophyta</taxon>
        <taxon>Tracheophyta</taxon>
        <taxon>Spermatophyta</taxon>
        <taxon>Magnoliopsida</taxon>
        <taxon>Liliopsida</taxon>
        <taxon>Asparagales</taxon>
        <taxon>Orchidaceae</taxon>
        <taxon>Apostasioideae</taxon>
        <taxon>Apostasia</taxon>
    </lineage>
</organism>
<sequence length="55" mass="6114">MAAGSTEDRQHKAHRAHKSGAFAKKKDKSSKKRSEASGDERQQNPKVAGVIQFYE</sequence>
<dbReference type="AlphaFoldDB" id="A0A2I0AIC4"/>
<protein>
    <submittedName>
        <fullName evidence="2">Uncharacterized protein</fullName>
    </submittedName>
</protein>
<evidence type="ECO:0000313" key="2">
    <source>
        <dbReference type="EMBL" id="PKA55290.1"/>
    </source>
</evidence>
<feature type="compositionally biased region" description="Basic residues" evidence="1">
    <location>
        <begin position="11"/>
        <end position="31"/>
    </location>
</feature>
<feature type="region of interest" description="Disordered" evidence="1">
    <location>
        <begin position="1"/>
        <end position="55"/>
    </location>
</feature>
<dbReference type="Proteomes" id="UP000236161">
    <property type="component" value="Unassembled WGS sequence"/>
</dbReference>
<reference evidence="2 3" key="1">
    <citation type="journal article" date="2017" name="Nature">
        <title>The Apostasia genome and the evolution of orchids.</title>
        <authorList>
            <person name="Zhang G.Q."/>
            <person name="Liu K.W."/>
            <person name="Li Z."/>
            <person name="Lohaus R."/>
            <person name="Hsiao Y.Y."/>
            <person name="Niu S.C."/>
            <person name="Wang J.Y."/>
            <person name="Lin Y.C."/>
            <person name="Xu Q."/>
            <person name="Chen L.J."/>
            <person name="Yoshida K."/>
            <person name="Fujiwara S."/>
            <person name="Wang Z.W."/>
            <person name="Zhang Y.Q."/>
            <person name="Mitsuda N."/>
            <person name="Wang M."/>
            <person name="Liu G.H."/>
            <person name="Pecoraro L."/>
            <person name="Huang H.X."/>
            <person name="Xiao X.J."/>
            <person name="Lin M."/>
            <person name="Wu X.Y."/>
            <person name="Wu W.L."/>
            <person name="Chen Y.Y."/>
            <person name="Chang S.B."/>
            <person name="Sakamoto S."/>
            <person name="Ohme-Takagi M."/>
            <person name="Yagi M."/>
            <person name="Zeng S.J."/>
            <person name="Shen C.Y."/>
            <person name="Yeh C.M."/>
            <person name="Luo Y.B."/>
            <person name="Tsai W.C."/>
            <person name="Van de Peer Y."/>
            <person name="Liu Z.J."/>
        </authorList>
    </citation>
    <scope>NUCLEOTIDE SEQUENCE [LARGE SCALE GENOMIC DNA]</scope>
    <source>
        <strain evidence="3">cv. Shenzhen</strain>
        <tissue evidence="2">Stem</tissue>
    </source>
</reference>
<feature type="compositionally biased region" description="Basic and acidic residues" evidence="1">
    <location>
        <begin position="32"/>
        <end position="43"/>
    </location>
</feature>
<keyword evidence="3" id="KW-1185">Reference proteome</keyword>
<name>A0A2I0AIC4_9ASPA</name>
<feature type="compositionally biased region" description="Basic and acidic residues" evidence="1">
    <location>
        <begin position="1"/>
        <end position="10"/>
    </location>
</feature>
<evidence type="ECO:0000313" key="3">
    <source>
        <dbReference type="Proteomes" id="UP000236161"/>
    </source>
</evidence>
<evidence type="ECO:0000256" key="1">
    <source>
        <dbReference type="SAM" id="MobiDB-lite"/>
    </source>
</evidence>
<accession>A0A2I0AIC4</accession>
<gene>
    <name evidence="2" type="ORF">AXF42_Ash003927</name>
</gene>
<dbReference type="EMBL" id="KZ451980">
    <property type="protein sequence ID" value="PKA55290.1"/>
    <property type="molecule type" value="Genomic_DNA"/>
</dbReference>
<proteinExistence type="predicted"/>